<dbReference type="Pfam" id="PF03190">
    <property type="entry name" value="Thioredox_DsbH"/>
    <property type="match status" value="1"/>
</dbReference>
<feature type="domain" description="Spermatogenesis-associated protein 20-like TRX" evidence="1">
    <location>
        <begin position="7"/>
        <end position="167"/>
    </location>
</feature>
<evidence type="ECO:0000313" key="2">
    <source>
        <dbReference type="EMBL" id="SHO46992.1"/>
    </source>
</evidence>
<dbReference type="CDD" id="cd02955">
    <property type="entry name" value="SSP411"/>
    <property type="match status" value="1"/>
</dbReference>
<dbReference type="PIRSF" id="PIRSF006402">
    <property type="entry name" value="UCP006402_thioredoxin"/>
    <property type="match status" value="1"/>
</dbReference>
<dbReference type="InterPro" id="IPR036249">
    <property type="entry name" value="Thioredoxin-like_sf"/>
</dbReference>
<dbReference type="SUPFAM" id="SSF52833">
    <property type="entry name" value="Thioredoxin-like"/>
    <property type="match status" value="1"/>
</dbReference>
<dbReference type="EMBL" id="FRFC01000004">
    <property type="protein sequence ID" value="SHO46992.1"/>
    <property type="molecule type" value="Genomic_DNA"/>
</dbReference>
<accession>A0A2H1EJ75</accession>
<dbReference type="PANTHER" id="PTHR42899">
    <property type="entry name" value="SPERMATOGENESIS-ASSOCIATED PROTEIN 20"/>
    <property type="match status" value="1"/>
</dbReference>
<dbReference type="Gene3D" id="3.40.30.10">
    <property type="entry name" value="Glutaredoxin"/>
    <property type="match status" value="1"/>
</dbReference>
<dbReference type="Proteomes" id="UP000232412">
    <property type="component" value="Unassembled WGS sequence"/>
</dbReference>
<dbReference type="InterPro" id="IPR008928">
    <property type="entry name" value="6-hairpin_glycosidase_sf"/>
</dbReference>
<keyword evidence="3" id="KW-1185">Reference proteome</keyword>
<dbReference type="InterPro" id="IPR024705">
    <property type="entry name" value="Ssp411"/>
</dbReference>
<sequence length="679" mass="77575">MYHVLPNNLIKESSPYLLQHAGNPVQWYAWGEDALTRAKSENKPIFLSIGYSACHWCHVMAHESFENEEIAKTMNENFINIKVDREERPDIDDIYQKVCQMTTGSGGWPLSVFLTPDQRPFYVGTYFPPLDNYGRPGFGSLVLQLAQAWKEKPNDVEQAADNLVNTLRNTESVSTHSKLERSLLDEAAVNLLSIADMTNGGFGQAPKFPNASNLSFLLRYSKLSGITKFQEFVFKTLTKMANGGMYDQLGGGFHRYSTDSRWLVPHFEKMLYDNALLPPVYAEAYQISKDPRYLEVIKDTLNYVLNQMTSAEGGFYSAEDADSDGEEGKFYVWKKREIQEILGKDSEIFCLYYDITDGGNFEGNTILYNSINLSTIAFHFGKPESEIEQIIKQSKEKLYAARSKRIRPGRDDKIMTSWNSLMITAFVKGYRVTGKLDFLNAATNCISFIETRLTKNGELLHTHKDGVSKLQAYLDDYAYFVNALLDYFEVKPSKKYLDLAIYYANYLIDHFLDAEHKNFFFTADNHEKLIIRTKSLYDLSLPSGNSVAAGMMLRLYHMTNEKKFLDVSVQLMESVALAAAENPFGFGQLLNTLFMYLQKPIEITLVNPVDSQISDYLLKKFIPEAMMVIIYQKNDLEQLSNLQFFTGKEFVNDKTRVYVCKDFTCSLPLETLSDIEKLV</sequence>
<dbReference type="InterPro" id="IPR004879">
    <property type="entry name" value="Ssp411-like_TRX"/>
</dbReference>
<evidence type="ECO:0000313" key="3">
    <source>
        <dbReference type="Proteomes" id="UP000232412"/>
    </source>
</evidence>
<dbReference type="AlphaFoldDB" id="A0A2H1EJ75"/>
<organism evidence="2 3">
    <name type="scientific">Nitrosotalea sinensis</name>
    <dbReference type="NCBI Taxonomy" id="1499975"/>
    <lineage>
        <taxon>Archaea</taxon>
        <taxon>Nitrososphaerota</taxon>
        <taxon>Nitrososphaeria</taxon>
        <taxon>Nitrosotaleales</taxon>
        <taxon>Nitrosotaleaceae</taxon>
        <taxon>Nitrosotalea</taxon>
    </lineage>
</organism>
<reference evidence="3" key="1">
    <citation type="submission" date="2016-12" db="EMBL/GenBank/DDBJ databases">
        <authorList>
            <person name="Herbold C."/>
        </authorList>
    </citation>
    <scope>NUCLEOTIDE SEQUENCE [LARGE SCALE GENOMIC DNA]</scope>
</reference>
<gene>
    <name evidence="2" type="ORF">NSIN_30313</name>
</gene>
<dbReference type="Gene3D" id="1.50.10.20">
    <property type="match status" value="1"/>
</dbReference>
<dbReference type="PANTHER" id="PTHR42899:SF1">
    <property type="entry name" value="SPERMATOGENESIS-ASSOCIATED PROTEIN 20"/>
    <property type="match status" value="1"/>
</dbReference>
<name>A0A2H1EJ75_9ARCH</name>
<evidence type="ECO:0000259" key="1">
    <source>
        <dbReference type="Pfam" id="PF03190"/>
    </source>
</evidence>
<dbReference type="GO" id="GO:0005975">
    <property type="term" value="P:carbohydrate metabolic process"/>
    <property type="evidence" value="ECO:0007669"/>
    <property type="project" value="InterPro"/>
</dbReference>
<proteinExistence type="predicted"/>
<dbReference type="OrthoDB" id="28016at2157"/>
<protein>
    <recommendedName>
        <fullName evidence="1">Spermatogenesis-associated protein 20-like TRX domain-containing protein</fullName>
    </recommendedName>
</protein>
<dbReference type="SUPFAM" id="SSF48208">
    <property type="entry name" value="Six-hairpin glycosidases"/>
    <property type="match status" value="1"/>
</dbReference>